<protein>
    <submittedName>
        <fullName evidence="7">Uncharacterized protein</fullName>
    </submittedName>
</protein>
<keyword evidence="8" id="KW-1185">Reference proteome</keyword>
<keyword evidence="5" id="KW-0560">Oxidoreductase</keyword>
<evidence type="ECO:0000256" key="4">
    <source>
        <dbReference type="ARBA" id="ARBA00022640"/>
    </source>
</evidence>
<evidence type="ECO:0000256" key="2">
    <source>
        <dbReference type="ARBA" id="ARBA00006484"/>
    </source>
</evidence>
<keyword evidence="4" id="KW-0934">Plastid</keyword>
<gene>
    <name evidence="7" type="primary">A02p017460.1_BraROA</name>
    <name evidence="7" type="ORF">IGI04_005686</name>
</gene>
<dbReference type="SMART" id="SM00028">
    <property type="entry name" value="TPR"/>
    <property type="match status" value="6"/>
</dbReference>
<dbReference type="PRINTS" id="PR00081">
    <property type="entry name" value="GDHRDH"/>
</dbReference>
<evidence type="ECO:0000256" key="1">
    <source>
        <dbReference type="ARBA" id="ARBA00004229"/>
    </source>
</evidence>
<organism evidence="7 8">
    <name type="scientific">Brassica rapa subsp. trilocularis</name>
    <dbReference type="NCBI Taxonomy" id="1813537"/>
    <lineage>
        <taxon>Eukaryota</taxon>
        <taxon>Viridiplantae</taxon>
        <taxon>Streptophyta</taxon>
        <taxon>Embryophyta</taxon>
        <taxon>Tracheophyta</taxon>
        <taxon>Spermatophyta</taxon>
        <taxon>Magnoliopsida</taxon>
        <taxon>eudicotyledons</taxon>
        <taxon>Gunneridae</taxon>
        <taxon>Pentapetalae</taxon>
        <taxon>rosids</taxon>
        <taxon>malvids</taxon>
        <taxon>Brassicales</taxon>
        <taxon>Brassicaceae</taxon>
        <taxon>Brassiceae</taxon>
        <taxon>Brassica</taxon>
    </lineage>
</organism>
<dbReference type="InterPro" id="IPR011990">
    <property type="entry name" value="TPR-like_helical_dom_sf"/>
</dbReference>
<dbReference type="Proteomes" id="UP000823674">
    <property type="component" value="Chromosome A02"/>
</dbReference>
<evidence type="ECO:0000256" key="6">
    <source>
        <dbReference type="PROSITE-ProRule" id="PRU00339"/>
    </source>
</evidence>
<sequence length="934" mass="103753">MVSSITLLPSTTLLTNWANQSSSQSGLSPRHSTWQCVCFRDQKRKPKLYIIPAKIHATSGVSQVQRSTHGNGMKEFEIELQELFNEVKAMVKIGKERDAMDLLRANYVAVKEEIDSGLKGIQQAALLDIIALGYMAVGDLKPVPALLDMISKIVDKLNDSEPLLDSVLMHVGSMYSALGMFENALLAHQRAVSILENTYGDDNTLLVTPLLGLAKSYGSYGKANKAIGVYERTVTILERSRGSESEDLVVPLFALGKLLLKEGKADEAEAPFTRILNIYKKTYGEKDGRVGMAMCSLANAKCTKGDADGAVDLYKSALRIIKESNYMDIDNTVLENMRIDLAELLHFVGRGNEGRELLEECLLINEKYKGKNNPSTATHLMNLAASYTRSKDYVEAERLLRTCLDIMEKSAGSEDQSITFPMLNLAVTLSQLNRYDEAEQVALKVLRIREEAFGKESLPVGEALDCLVSIQVRLGRDDGEVLGLLKRVLMIQEKEFGSSAEELIITLQRIVHLLEKMEMKDEKFKSLVSSGMSSETRRMKTKIKKKEGLGWMEWIRGWACVFHEFLFQRFMSSHLPNPLSLPPLSHLTCIVTGSTSGIGRETARQLAEAGAHVVMAVRNTKAAHDLIQQWQRDWSAKGLPLNIEAMELDLLSLDSVVNFSIAWNARLAPLHVLINNAGIFAMGEEQKFSKDGYEQHMQVNHLAPALLSLLLLPSLNRASPSRIINVNSVMHYVGFVDPDDMNVVSGRRKFTSLVGYSGSKLAQVMFSNVLFKRLPLESRISVVCLSPGIVLTNVARDLPRSVQVQYALIPYFIFSPQEGCRSSLFSATDAQIPDHCEKLKTGDKPICTFISQDCKHTKPSEEAQNVETANRVWEKTVELIGLPLDALERLIQGQELAEAGAHVVMAVRNMKAANELIQQWRTKWSASGTGHPLI</sequence>
<evidence type="ECO:0000313" key="7">
    <source>
        <dbReference type="EMBL" id="KAG5409367.1"/>
    </source>
</evidence>
<dbReference type="Gene3D" id="3.40.50.720">
    <property type="entry name" value="NAD(P)-binding Rossmann-like Domain"/>
    <property type="match status" value="1"/>
</dbReference>
<dbReference type="PANTHER" id="PTHR24320:SF278">
    <property type="entry name" value="3-OXOACYL-[ACYL-CARRIER-PROTEIN] REDUCTASE"/>
    <property type="match status" value="1"/>
</dbReference>
<accession>A0ABQ7NEP7</accession>
<dbReference type="PANTHER" id="PTHR24320">
    <property type="entry name" value="RETINOL DEHYDROGENASE"/>
    <property type="match status" value="1"/>
</dbReference>
<evidence type="ECO:0000256" key="3">
    <source>
        <dbReference type="ARBA" id="ARBA00022528"/>
    </source>
</evidence>
<reference evidence="7 8" key="1">
    <citation type="submission" date="2021-03" db="EMBL/GenBank/DDBJ databases">
        <authorList>
            <person name="King G.J."/>
            <person name="Bancroft I."/>
            <person name="Baten A."/>
            <person name="Bloomfield J."/>
            <person name="Borpatragohain P."/>
            <person name="He Z."/>
            <person name="Irish N."/>
            <person name="Irwin J."/>
            <person name="Liu K."/>
            <person name="Mauleon R.P."/>
            <person name="Moore J."/>
            <person name="Morris R."/>
            <person name="Ostergaard L."/>
            <person name="Wang B."/>
            <person name="Wells R."/>
        </authorList>
    </citation>
    <scope>NUCLEOTIDE SEQUENCE [LARGE SCALE GENOMIC DNA]</scope>
    <source>
        <strain evidence="7">R-o-18</strain>
        <tissue evidence="7">Leaf</tissue>
    </source>
</reference>
<proteinExistence type="inferred from homology"/>
<comment type="similarity">
    <text evidence="2">Belongs to the short-chain dehydrogenases/reductases (SDR) family.</text>
</comment>
<evidence type="ECO:0000313" key="8">
    <source>
        <dbReference type="Proteomes" id="UP000823674"/>
    </source>
</evidence>
<name>A0ABQ7NEP7_BRACM</name>
<keyword evidence="3" id="KW-0150">Chloroplast</keyword>
<feature type="repeat" description="TPR" evidence="6">
    <location>
        <begin position="165"/>
        <end position="198"/>
    </location>
</feature>
<comment type="caution">
    <text evidence="7">The sequence shown here is derived from an EMBL/GenBank/DDBJ whole genome shotgun (WGS) entry which is preliminary data.</text>
</comment>
<dbReference type="Pfam" id="PF00106">
    <property type="entry name" value="adh_short"/>
    <property type="match status" value="1"/>
</dbReference>
<keyword evidence="6" id="KW-0802">TPR repeat</keyword>
<dbReference type="PRINTS" id="PR00080">
    <property type="entry name" value="SDRFAMILY"/>
</dbReference>
<dbReference type="SUPFAM" id="SSF48452">
    <property type="entry name" value="TPR-like"/>
    <property type="match status" value="2"/>
</dbReference>
<dbReference type="Gene3D" id="1.25.40.10">
    <property type="entry name" value="Tetratricopeptide repeat domain"/>
    <property type="match status" value="2"/>
</dbReference>
<dbReference type="InterPro" id="IPR036291">
    <property type="entry name" value="NAD(P)-bd_dom_sf"/>
</dbReference>
<evidence type="ECO:0000256" key="5">
    <source>
        <dbReference type="ARBA" id="ARBA00023002"/>
    </source>
</evidence>
<dbReference type="InterPro" id="IPR002347">
    <property type="entry name" value="SDR_fam"/>
</dbReference>
<dbReference type="PROSITE" id="PS50005">
    <property type="entry name" value="TPR"/>
    <property type="match status" value="1"/>
</dbReference>
<dbReference type="InterPro" id="IPR019734">
    <property type="entry name" value="TPR_rpt"/>
</dbReference>
<comment type="subcellular location">
    <subcellularLocation>
        <location evidence="1">Plastid</location>
        <location evidence="1">Chloroplast</location>
    </subcellularLocation>
</comment>
<dbReference type="Pfam" id="PF13424">
    <property type="entry name" value="TPR_12"/>
    <property type="match status" value="3"/>
</dbReference>
<dbReference type="Pfam" id="PF13374">
    <property type="entry name" value="TPR_10"/>
    <property type="match status" value="1"/>
</dbReference>
<dbReference type="SUPFAM" id="SSF51735">
    <property type="entry name" value="NAD(P)-binding Rossmann-fold domains"/>
    <property type="match status" value="1"/>
</dbReference>
<dbReference type="EMBL" id="JADBGQ010000002">
    <property type="protein sequence ID" value="KAG5409367.1"/>
    <property type="molecule type" value="Genomic_DNA"/>
</dbReference>